<name>A0A346FDD1_9CAUD</name>
<sequence>MWWSDSPIIAEQLVFALEPGGSLDAVVEFLEAKAREAGAKRVCVGTALAKSDDALASQYEKRGFSRMAINLAKEIT</sequence>
<gene>
    <name evidence="1" type="ORF">SPS_34</name>
</gene>
<keyword evidence="2" id="KW-1185">Reference proteome</keyword>
<protein>
    <submittedName>
        <fullName evidence="1">Uncharacterized protein</fullName>
    </submittedName>
</protein>
<accession>A0A346FDD1</accession>
<dbReference type="EMBL" id="MH684921">
    <property type="protein sequence ID" value="AXN53745.1"/>
    <property type="molecule type" value="Genomic_DNA"/>
</dbReference>
<reference evidence="1 2" key="1">
    <citation type="submission" date="2018-07" db="EMBL/GenBank/DDBJ databases">
        <title>Relating species composition and interactions to biofilm formation in a model drinking water community.</title>
        <authorList>
            <person name="Thompson A."/>
            <person name="English E.L."/>
            <person name="Willsey G."/>
            <person name="Nock A.M."/>
            <person name="Eckstrom K."/>
            <person name="Tighe S.W."/>
            <person name="Bavelock M."/>
            <person name="Cairns B."/>
            <person name="Foote A."/>
            <person name="Schulman H."/>
            <person name="Gupta S."/>
            <person name="Kadouri D."/>
            <person name="Wargo M.J."/>
        </authorList>
    </citation>
    <scope>NUCLEOTIDE SEQUENCE [LARGE SCALE GENOMIC DNA]</scope>
    <source>
        <strain evidence="1">SPS</strain>
    </source>
</reference>
<evidence type="ECO:0000313" key="1">
    <source>
        <dbReference type="EMBL" id="AXN53745.1"/>
    </source>
</evidence>
<proteinExistence type="predicted"/>
<organism evidence="1 2">
    <name type="scientific">Sphingomonas phage Scott</name>
    <dbReference type="NCBI Taxonomy" id="2282912"/>
    <lineage>
        <taxon>Viruses</taxon>
        <taxon>Duplodnaviria</taxon>
        <taxon>Heunggongvirae</taxon>
        <taxon>Uroviricota</taxon>
        <taxon>Caudoviricetes</taxon>
        <taxon>Autographivirales</taxon>
        <taxon>Autonotataviridae</taxon>
        <taxon>Scottvirus</taxon>
        <taxon>Scottvirus scott</taxon>
    </lineage>
</organism>
<dbReference type="Proteomes" id="UP000260554">
    <property type="component" value="Segment"/>
</dbReference>
<evidence type="ECO:0000313" key="2">
    <source>
        <dbReference type="Proteomes" id="UP000260554"/>
    </source>
</evidence>